<dbReference type="RefSeq" id="WP_150886777.1">
    <property type="nucleotide sequence ID" value="NZ_CP032452.1"/>
</dbReference>
<reference evidence="3 5" key="1">
    <citation type="submission" date="2018-09" db="EMBL/GenBank/DDBJ databases">
        <title>A clostridial neurotoxin that targets Anopheles mosquitoes.</title>
        <authorList>
            <person name="Contreras E."/>
            <person name="Masuyer G."/>
            <person name="Qureshi N."/>
            <person name="Chawla S."/>
            <person name="Lim H.L."/>
            <person name="Chen J."/>
            <person name="Stenmark P."/>
            <person name="Gill S."/>
        </authorList>
    </citation>
    <scope>NUCLEOTIDE SEQUENCE [LARGE SCALE GENOMIC DNA]</scope>
    <source>
        <strain evidence="3 5">Cbm</strain>
    </source>
</reference>
<dbReference type="Pfam" id="PF02371">
    <property type="entry name" value="Transposase_20"/>
    <property type="match status" value="1"/>
</dbReference>
<evidence type="ECO:0000313" key="3">
    <source>
        <dbReference type="EMBL" id="QEZ69219.1"/>
    </source>
</evidence>
<dbReference type="AlphaFoldDB" id="A0A5P3XFV5"/>
<dbReference type="Proteomes" id="UP000326961">
    <property type="component" value="Chromosome"/>
</dbReference>
<dbReference type="InterPro" id="IPR047650">
    <property type="entry name" value="Transpos_IS110"/>
</dbReference>
<feature type="domain" description="Transposase IS116/IS110/IS902 C-terminal" evidence="2">
    <location>
        <begin position="284"/>
        <end position="364"/>
    </location>
</feature>
<evidence type="ECO:0000259" key="2">
    <source>
        <dbReference type="Pfam" id="PF02371"/>
    </source>
</evidence>
<dbReference type="EMBL" id="CP032452">
    <property type="protein sequence ID" value="QEZ69392.1"/>
    <property type="molecule type" value="Genomic_DNA"/>
</dbReference>
<evidence type="ECO:0000259" key="1">
    <source>
        <dbReference type="Pfam" id="PF01548"/>
    </source>
</evidence>
<dbReference type="EMBL" id="CP032452">
    <property type="protein sequence ID" value="QEZ69219.1"/>
    <property type="molecule type" value="Genomic_DNA"/>
</dbReference>
<organism evidence="3 5">
    <name type="scientific">Paraclostridium bifermentans</name>
    <name type="common">Clostridium bifermentans</name>
    <dbReference type="NCBI Taxonomy" id="1490"/>
    <lineage>
        <taxon>Bacteria</taxon>
        <taxon>Bacillati</taxon>
        <taxon>Bacillota</taxon>
        <taxon>Clostridia</taxon>
        <taxon>Peptostreptococcales</taxon>
        <taxon>Peptostreptococcaceae</taxon>
        <taxon>Paraclostridium</taxon>
    </lineage>
</organism>
<sequence>MSKYYDKAVIGIDVASEFSVATILAPNGYVFKKAFKFNHNLSGFKYFLEEIKKVENEFSMKPAIFMESTGIYHSTLFYFLLKNNYEAFIINPLITNSNKNKDIRKVKNDKKDSLNIAKLAKYEDIKAYSYFDISIFSLKSLCRDYYKLIDVRTTFKLKLNSDLRMIFPGYNKIFSDKTSLSSLALLKKYQSPNDILKAPKEDIIKIIYSASKKESWSHQIYYKLLKSASEAVELTIPSSALCVRILNSISMIETLNEQIKILTDEIEKLANSGEVPTSFKNNIKLIMSLKGIGLISTITLLSEMGDFNNFKNPKQLVAYFGVDPSVNESGKFKGNRNKISKRGSRIARRVLYIVALTAIRKKPNGEFSNKILYDFYHNLIETKKKKVAVVAIIHKILKYIFAVLRDQKEYECRNPKIHCKMFLGNNDKLVA</sequence>
<dbReference type="Pfam" id="PF01548">
    <property type="entry name" value="DEDD_Tnp_IS110"/>
    <property type="match status" value="1"/>
</dbReference>
<dbReference type="GO" id="GO:0003677">
    <property type="term" value="F:DNA binding"/>
    <property type="evidence" value="ECO:0007669"/>
    <property type="project" value="InterPro"/>
</dbReference>
<dbReference type="NCBIfam" id="NF033542">
    <property type="entry name" value="transpos_IS110"/>
    <property type="match status" value="1"/>
</dbReference>
<dbReference type="InterPro" id="IPR003346">
    <property type="entry name" value="Transposase_20"/>
</dbReference>
<evidence type="ECO:0000313" key="4">
    <source>
        <dbReference type="EMBL" id="QEZ69392.1"/>
    </source>
</evidence>
<proteinExistence type="predicted"/>
<evidence type="ECO:0000313" key="5">
    <source>
        <dbReference type="Proteomes" id="UP000326961"/>
    </source>
</evidence>
<name>A0A5P3XFV5_PARBF</name>
<dbReference type="GO" id="GO:0006313">
    <property type="term" value="P:DNA transposition"/>
    <property type="evidence" value="ECO:0007669"/>
    <property type="project" value="InterPro"/>
</dbReference>
<dbReference type="GO" id="GO:0004803">
    <property type="term" value="F:transposase activity"/>
    <property type="evidence" value="ECO:0007669"/>
    <property type="project" value="InterPro"/>
</dbReference>
<gene>
    <name evidence="3" type="ORF">D4A35_09900</name>
    <name evidence="4" type="ORF">D4A35_10865</name>
</gene>
<feature type="domain" description="Transposase IS110-like N-terminal" evidence="1">
    <location>
        <begin position="10"/>
        <end position="168"/>
    </location>
</feature>
<accession>A0A5P3XFV5</accession>
<dbReference type="PANTHER" id="PTHR33055:SF13">
    <property type="entry name" value="TRANSPOSASE"/>
    <property type="match status" value="1"/>
</dbReference>
<dbReference type="InterPro" id="IPR002525">
    <property type="entry name" value="Transp_IS110-like_N"/>
</dbReference>
<dbReference type="PANTHER" id="PTHR33055">
    <property type="entry name" value="TRANSPOSASE FOR INSERTION SEQUENCE ELEMENT IS1111A"/>
    <property type="match status" value="1"/>
</dbReference>
<protein>
    <submittedName>
        <fullName evidence="3">IS110 family transposase</fullName>
    </submittedName>
</protein>